<dbReference type="OrthoDB" id="26401at2759"/>
<evidence type="ECO:0000313" key="7">
    <source>
        <dbReference type="EMBL" id="KAJ1921669.1"/>
    </source>
</evidence>
<evidence type="ECO:0000256" key="4">
    <source>
        <dbReference type="ARBA" id="ARBA00023306"/>
    </source>
</evidence>
<gene>
    <name evidence="7" type="primary">APC1</name>
    <name evidence="7" type="ORF">H4219_000401</name>
</gene>
<dbReference type="EMBL" id="JANBPU010000003">
    <property type="protein sequence ID" value="KAJ1921669.1"/>
    <property type="molecule type" value="Genomic_DNA"/>
</dbReference>
<dbReference type="GO" id="GO:0005680">
    <property type="term" value="C:anaphase-promoting complex"/>
    <property type="evidence" value="ECO:0007669"/>
    <property type="project" value="InterPro"/>
</dbReference>
<keyword evidence="2" id="KW-0132">Cell division</keyword>
<dbReference type="GO" id="GO:0031145">
    <property type="term" value="P:anaphase-promoting complex-dependent catabolic process"/>
    <property type="evidence" value="ECO:0007669"/>
    <property type="project" value="TreeGrafter"/>
</dbReference>
<feature type="domain" description="Anaphase-promoting complex subunit 1 N-terminal" evidence="6">
    <location>
        <begin position="58"/>
        <end position="180"/>
    </location>
</feature>
<comment type="similarity">
    <text evidence="1">Belongs to the APC1 family.</text>
</comment>
<dbReference type="Proteomes" id="UP001150538">
    <property type="component" value="Unassembled WGS sequence"/>
</dbReference>
<feature type="compositionally biased region" description="Polar residues" evidence="5">
    <location>
        <begin position="361"/>
        <end position="370"/>
    </location>
</feature>
<sequence>MPLALEVKAPSLSEQYLQEQHPTRTAKGFTNTNARPQHIVDYYYHHTSPSDNPSDRSSDGRLHKDEAYIYESKIVWCKNDMFLRSFELGQDLPSVGINEPIHIEKALFTSFDTGGPTKATKPLNANLQTRALCVFFSDMLKIYMENGEVHTICVSFEVLEAKPLYKGMIIQRKLADYEKSTNGQFDMFSIANTPITFSLISPTGKFRPISISKPTPPSTPHNSKLSKIKGPSYINRTDLSSQGNSVEKFSDHDCLLKCTIKTPELGAQHIVFYNTKKKIHSVYRYKIELEPEPTFNSNKDLSGNQGKSFDHAPPVTSGVKWDQNISISSSPYHMRDSVGAGGLSIDRRRTTIHGSARRRSNANYNPTTARNDNRLLTMGRMMSHDSPSLNLFQEAYDYLEPDTSEVLVSSPGGQSYLEIFPTKNTDASIFTVSDIFGDTILCIHDGISSILGGFSIRDKKSVFEVPATSAIPIQATRSHPYNDLLYLSKEGKMHLWVGIGSPITIEKIGHIPEGSRLYSNSINKASIHPPKTLKDVSQMELSLTLRPQSQLVRSVLDCLSFCLPHDLYASLRTSFFEKQILSRVLCRSEWLNLKRFWVPDKGEDKSISNLHSAAREALAAFDLPIVYTLHLLYLSMTLDRQTSADDLKRIAELLISLSARSGMQLFWDYYCFNHPDLTSDARLANFDSKSMAANISPPDFLIWMKAASENNENKAIPFPTLEDIQQIFSINGVNPLKRSHGYTSHLNLSVSVFEILLSNENAREAILEKLLDIGLDWEFLKRLSPGLSIIFISMIQNLRENPSKHWSSKIYEFIYRNDIALTVTKKSPHTKHPLENSRLDNDATLQAEISTPETITSMSEAITSAYEGSGTIKQKHDDLTPHELSQMQFRKDLRIEDVARMLRSSAPARLKLPPNQHDGMTEEELDEVYNDYVAMASGRIMALPSGRALFTYSTTDFPRHGRMAIAPLSLSGKFPGMKTPKDIDPAKVLPYQVDWAHFHNGVATALSIDQESVHDIEPSWVLLNRPAIPDPEAFGQEELTDQQLEEFENACTTHAGFLFGVGLLTTTESPISKIKPWQVFGYLTNRHEFTSVALLLSRACSQAGSMDASVAKLLTLHIPALLPAGSSELMLLSNRTWNAAILGIGMLYRGSQHRQMAEVMLHEIVVGGGDYSQIGPGNHLDKGGDIIDIGMASTECHSLASGFALGLIVLGRGTKATELADIHFIESLSSCFLIEGVGSITHDSGGGPSRLGNKQDIQDQPKHLLFNDERLGIMGSDITHLTSQLTTRTFSAPGAIMALGLMYLRTNDQLAISRLSLPETIISLCSVRPFLIMLRTISKCLVELDTAVQPTYDWLYSNLPNSVIEICTYGSLVSDIKCIPNELRRLLETPDPKRKSYLTASDVHEHLSSCKRILFNVIAGGCFGLALAYAGTEDARCRDILLAHMDMFMNESATSTTSYEASLTRSTAAMCLNVVACSLAIVMSGSGDLEVLKRLRMLHGRLNSNGTASYGNHMAWHMSMGLLFLGGGTRFTLSRTNEAIANLVIAFYPQFPKSSSDDQSHLQAWRHIWAMAVQKRCLVVRDADTGKIVPDAVVAIKDSNSIVENLTTPCLMPSLESVDMVSVIEGKQTKEIDDTDSFETTYFPLELDLQSNPQLRDIILQNRVIYVKKAIKNKSSDTSTLYSTTGIYKIIKSKTTDKLSSIDLELSTGNSWLELLKKRVLKSFAVQCSVLPNIVVDLRFIKASVEILMSGRIPWLINSTQNYSSETSVFESTSPSTNYTLNLAIDTWLQIRNETNKRALDPQNQKALASFWNSEFVHDSANTQRLHIILTILGLPTHHEFHVIKDSLKPLLNTSGSLNIEESIAFVGHLLPSLSHELKRLFLESLLTSIKNT</sequence>
<evidence type="ECO:0000259" key="6">
    <source>
        <dbReference type="Pfam" id="PF12859"/>
    </source>
</evidence>
<dbReference type="GO" id="GO:0007091">
    <property type="term" value="P:metaphase/anaphase transition of mitotic cell cycle"/>
    <property type="evidence" value="ECO:0007669"/>
    <property type="project" value="TreeGrafter"/>
</dbReference>
<dbReference type="GO" id="GO:0060090">
    <property type="term" value="F:molecular adaptor activity"/>
    <property type="evidence" value="ECO:0007669"/>
    <property type="project" value="TreeGrafter"/>
</dbReference>
<dbReference type="GO" id="GO:0070979">
    <property type="term" value="P:protein K11-linked ubiquitination"/>
    <property type="evidence" value="ECO:0007669"/>
    <property type="project" value="TreeGrafter"/>
</dbReference>
<name>A0A9W8A6U2_9FUNG</name>
<accession>A0A9W8A6U2</accession>
<feature type="region of interest" description="Disordered" evidence="5">
    <location>
        <begin position="349"/>
        <end position="370"/>
    </location>
</feature>
<dbReference type="InterPro" id="IPR049255">
    <property type="entry name" value="Apc1_N"/>
</dbReference>
<keyword evidence="8" id="KW-1185">Reference proteome</keyword>
<keyword evidence="3" id="KW-0498">Mitosis</keyword>
<dbReference type="PANTHER" id="PTHR12827">
    <property type="entry name" value="MEIOTIC CHECKPOINT REGULATOR TSG24 FAMILY MEMBER"/>
    <property type="match status" value="1"/>
</dbReference>
<organism evidence="7 8">
    <name type="scientific">Mycoemilia scoparia</name>
    <dbReference type="NCBI Taxonomy" id="417184"/>
    <lineage>
        <taxon>Eukaryota</taxon>
        <taxon>Fungi</taxon>
        <taxon>Fungi incertae sedis</taxon>
        <taxon>Zoopagomycota</taxon>
        <taxon>Kickxellomycotina</taxon>
        <taxon>Kickxellomycetes</taxon>
        <taxon>Kickxellales</taxon>
        <taxon>Kickxellaceae</taxon>
        <taxon>Mycoemilia</taxon>
    </lineage>
</organism>
<comment type="caution">
    <text evidence="7">The sequence shown here is derived from an EMBL/GenBank/DDBJ whole genome shotgun (WGS) entry which is preliminary data.</text>
</comment>
<keyword evidence="4" id="KW-0131">Cell cycle</keyword>
<dbReference type="Gene3D" id="1.25.10.10">
    <property type="entry name" value="Leucine-rich Repeat Variant"/>
    <property type="match status" value="2"/>
</dbReference>
<dbReference type="InterPro" id="IPR011989">
    <property type="entry name" value="ARM-like"/>
</dbReference>
<evidence type="ECO:0000256" key="2">
    <source>
        <dbReference type="ARBA" id="ARBA00022618"/>
    </source>
</evidence>
<dbReference type="Pfam" id="PF12859">
    <property type="entry name" value="ANAPC1"/>
    <property type="match status" value="1"/>
</dbReference>
<evidence type="ECO:0000256" key="1">
    <source>
        <dbReference type="ARBA" id="ARBA00010547"/>
    </source>
</evidence>
<feature type="region of interest" description="Disordered" evidence="5">
    <location>
        <begin position="212"/>
        <end position="231"/>
    </location>
</feature>
<dbReference type="PANTHER" id="PTHR12827:SF3">
    <property type="entry name" value="ANAPHASE-PROMOTING COMPLEX SUBUNIT 1"/>
    <property type="match status" value="1"/>
</dbReference>
<protein>
    <submittedName>
        <fullName evidence="7">Anaphase-promoting complex subunit 1</fullName>
    </submittedName>
</protein>
<evidence type="ECO:0000313" key="8">
    <source>
        <dbReference type="Proteomes" id="UP001150538"/>
    </source>
</evidence>
<dbReference type="InterPro" id="IPR024990">
    <property type="entry name" value="Apc1"/>
</dbReference>
<evidence type="ECO:0000256" key="5">
    <source>
        <dbReference type="SAM" id="MobiDB-lite"/>
    </source>
</evidence>
<proteinExistence type="inferred from homology"/>
<dbReference type="GO" id="GO:0051301">
    <property type="term" value="P:cell division"/>
    <property type="evidence" value="ECO:0007669"/>
    <property type="project" value="UniProtKB-KW"/>
</dbReference>
<evidence type="ECO:0000256" key="3">
    <source>
        <dbReference type="ARBA" id="ARBA00022776"/>
    </source>
</evidence>
<reference evidence="7" key="1">
    <citation type="submission" date="2022-07" db="EMBL/GenBank/DDBJ databases">
        <title>Phylogenomic reconstructions and comparative analyses of Kickxellomycotina fungi.</title>
        <authorList>
            <person name="Reynolds N.K."/>
            <person name="Stajich J.E."/>
            <person name="Barry K."/>
            <person name="Grigoriev I.V."/>
            <person name="Crous P."/>
            <person name="Smith M.E."/>
        </authorList>
    </citation>
    <scope>NUCLEOTIDE SEQUENCE</scope>
    <source>
        <strain evidence="7">NBRC 100468</strain>
    </source>
</reference>